<name>A0A2T6BTK4_9FLAO</name>
<evidence type="ECO:0000256" key="1">
    <source>
        <dbReference type="SAM" id="SignalP"/>
    </source>
</evidence>
<feature type="chain" id="PRO_5015587517" description="PepSY domain-containing protein" evidence="1">
    <location>
        <begin position="19"/>
        <end position="195"/>
    </location>
</feature>
<keyword evidence="1" id="KW-0732">Signal</keyword>
<dbReference type="EMBL" id="QBKT01000010">
    <property type="protein sequence ID" value="PTX59297.1"/>
    <property type="molecule type" value="Genomic_DNA"/>
</dbReference>
<gene>
    <name evidence="2" type="ORF">C8N46_110134</name>
</gene>
<dbReference type="RefSeq" id="WP_108116455.1">
    <property type="nucleotide sequence ID" value="NZ_QBKT01000010.1"/>
</dbReference>
<protein>
    <recommendedName>
        <fullName evidence="4">PepSY domain-containing protein</fullName>
    </recommendedName>
</protein>
<dbReference type="Proteomes" id="UP000244090">
    <property type="component" value="Unassembled WGS sequence"/>
</dbReference>
<evidence type="ECO:0008006" key="4">
    <source>
        <dbReference type="Google" id="ProtNLM"/>
    </source>
</evidence>
<dbReference type="SUPFAM" id="SSF160574">
    <property type="entry name" value="BT0923-like"/>
    <property type="match status" value="1"/>
</dbReference>
<dbReference type="OrthoDB" id="943438at2"/>
<organism evidence="2 3">
    <name type="scientific">Kordia periserrulae</name>
    <dbReference type="NCBI Taxonomy" id="701523"/>
    <lineage>
        <taxon>Bacteria</taxon>
        <taxon>Pseudomonadati</taxon>
        <taxon>Bacteroidota</taxon>
        <taxon>Flavobacteriia</taxon>
        <taxon>Flavobacteriales</taxon>
        <taxon>Flavobacteriaceae</taxon>
        <taxon>Kordia</taxon>
    </lineage>
</organism>
<comment type="caution">
    <text evidence="2">The sequence shown here is derived from an EMBL/GenBank/DDBJ whole genome shotgun (WGS) entry which is preliminary data.</text>
</comment>
<evidence type="ECO:0000313" key="3">
    <source>
        <dbReference type="Proteomes" id="UP000244090"/>
    </source>
</evidence>
<keyword evidence="3" id="KW-1185">Reference proteome</keyword>
<accession>A0A2T6BTK4</accession>
<dbReference type="AlphaFoldDB" id="A0A2T6BTK4"/>
<reference evidence="2 3" key="1">
    <citation type="submission" date="2018-04" db="EMBL/GenBank/DDBJ databases">
        <title>Genomic Encyclopedia of Archaeal and Bacterial Type Strains, Phase II (KMG-II): from individual species to whole genera.</title>
        <authorList>
            <person name="Goeker M."/>
        </authorList>
    </citation>
    <scope>NUCLEOTIDE SEQUENCE [LARGE SCALE GENOMIC DNA]</scope>
    <source>
        <strain evidence="2 3">DSM 25731</strain>
    </source>
</reference>
<proteinExistence type="predicted"/>
<sequence>MRNLALLLFLTFSGYCTAQQSYKYEKEERIEKKVFPQKGLDLLDKTLPEKVKNVKYYKERDSVKISYESKLKFKRKYYSIEFTEKGLLEDVEVTIKKKQIPEETREKIENYMRNAYDSYRIKKIQRQYNNTNTIDAKQVIQNAFSNDLNSEHFYEIIAEVKTKKERYFIEITFTKDGDFTLVRTIIQSSYDHILY</sequence>
<evidence type="ECO:0000313" key="2">
    <source>
        <dbReference type="EMBL" id="PTX59297.1"/>
    </source>
</evidence>
<feature type="signal peptide" evidence="1">
    <location>
        <begin position="1"/>
        <end position="18"/>
    </location>
</feature>